<reference evidence="3" key="1">
    <citation type="submission" date="2016-10" db="EMBL/GenBank/DDBJ databases">
        <authorList>
            <person name="Varghese N."/>
            <person name="Submissions S."/>
        </authorList>
    </citation>
    <scope>NUCLEOTIDE SEQUENCE [LARGE SCALE GENOMIC DNA]</scope>
    <source>
        <strain evidence="3">CGMCC 4.3525</strain>
    </source>
</reference>
<dbReference type="AlphaFoldDB" id="A0A1H9TE17"/>
<keyword evidence="1" id="KW-1133">Transmembrane helix</keyword>
<sequence>MNRPLNARGWALVLAAVILLDDVTELLDEVSGWRIGVLVADLVLIAWMLLAFYGKRPAAEPGR</sequence>
<dbReference type="Proteomes" id="UP000199352">
    <property type="component" value="Unassembled WGS sequence"/>
</dbReference>
<feature type="transmembrane region" description="Helical" evidence="1">
    <location>
        <begin position="36"/>
        <end position="54"/>
    </location>
</feature>
<keyword evidence="1" id="KW-0472">Membrane</keyword>
<evidence type="ECO:0000313" key="3">
    <source>
        <dbReference type="Proteomes" id="UP000199352"/>
    </source>
</evidence>
<evidence type="ECO:0000313" key="2">
    <source>
        <dbReference type="EMBL" id="SER95570.1"/>
    </source>
</evidence>
<protein>
    <submittedName>
        <fullName evidence="2">Uncharacterized protein</fullName>
    </submittedName>
</protein>
<dbReference type="RefSeq" id="WP_089957388.1">
    <property type="nucleotide sequence ID" value="NZ_FOFR01000018.1"/>
</dbReference>
<organism evidence="2 3">
    <name type="scientific">Lentzea xinjiangensis</name>
    <dbReference type="NCBI Taxonomy" id="402600"/>
    <lineage>
        <taxon>Bacteria</taxon>
        <taxon>Bacillati</taxon>
        <taxon>Actinomycetota</taxon>
        <taxon>Actinomycetes</taxon>
        <taxon>Pseudonocardiales</taxon>
        <taxon>Pseudonocardiaceae</taxon>
        <taxon>Lentzea</taxon>
    </lineage>
</organism>
<keyword evidence="1" id="KW-0812">Transmembrane</keyword>
<accession>A0A1H9TE17</accession>
<name>A0A1H9TE17_9PSEU</name>
<dbReference type="STRING" id="402600.SAMN05216188_11872"/>
<keyword evidence="3" id="KW-1185">Reference proteome</keyword>
<dbReference type="EMBL" id="FOFR01000018">
    <property type="protein sequence ID" value="SER95570.1"/>
    <property type="molecule type" value="Genomic_DNA"/>
</dbReference>
<gene>
    <name evidence="2" type="ORF">SAMN05216188_11872</name>
</gene>
<proteinExistence type="predicted"/>
<evidence type="ECO:0000256" key="1">
    <source>
        <dbReference type="SAM" id="Phobius"/>
    </source>
</evidence>